<sequence length="67" mass="7866">MESKQQNPQLIVPVIEEIVVVAKKYKVKEEVHLVKHTTETPFMQQVTLRKEDVQVERIKPDGEKKKL</sequence>
<accession>A0A9X3BJH2</accession>
<reference evidence="2" key="2">
    <citation type="submission" date="2023-04" db="EMBL/GenBank/DDBJ databases">
        <title>Paracnuella aquatica gen. nov., sp. nov., a member of the family Chitinophagaceae isolated from a hot spring.</title>
        <authorList>
            <person name="Wang C."/>
        </authorList>
    </citation>
    <scope>NUCLEOTIDE SEQUENCE</scope>
    <source>
        <strain evidence="2">LB-8</strain>
    </source>
</reference>
<dbReference type="Proteomes" id="UP001155483">
    <property type="component" value="Unassembled WGS sequence"/>
</dbReference>
<dbReference type="EMBL" id="JAOTIF010000018">
    <property type="protein sequence ID" value="MCU7551183.1"/>
    <property type="molecule type" value="Genomic_DNA"/>
</dbReference>
<evidence type="ECO:0000313" key="3">
    <source>
        <dbReference type="Proteomes" id="UP001155483"/>
    </source>
</evidence>
<dbReference type="AlphaFoldDB" id="A0A9X3BJH2"/>
<protein>
    <submittedName>
        <fullName evidence="2">DUF2382 domain-containing protein</fullName>
    </submittedName>
</protein>
<keyword evidence="3" id="KW-1185">Reference proteome</keyword>
<dbReference type="InterPro" id="IPR019060">
    <property type="entry name" value="DUF2382"/>
</dbReference>
<reference evidence="2" key="1">
    <citation type="submission" date="2022-09" db="EMBL/GenBank/DDBJ databases">
        <authorList>
            <person name="Yuan C."/>
            <person name="Ke Z."/>
        </authorList>
    </citation>
    <scope>NUCLEOTIDE SEQUENCE</scope>
    <source>
        <strain evidence="2">LB-8</strain>
    </source>
</reference>
<dbReference type="Pfam" id="PF09557">
    <property type="entry name" value="DUF2382"/>
    <property type="match status" value="1"/>
</dbReference>
<evidence type="ECO:0000313" key="2">
    <source>
        <dbReference type="EMBL" id="MCU7551183.1"/>
    </source>
</evidence>
<dbReference type="RefSeq" id="WP_279298622.1">
    <property type="nucleotide sequence ID" value="NZ_JAOTIF010000018.1"/>
</dbReference>
<comment type="caution">
    <text evidence="2">The sequence shown here is derived from an EMBL/GenBank/DDBJ whole genome shotgun (WGS) entry which is preliminary data.</text>
</comment>
<organism evidence="2 3">
    <name type="scientific">Paraflavisolibacter caeni</name>
    <dbReference type="NCBI Taxonomy" id="2982496"/>
    <lineage>
        <taxon>Bacteria</taxon>
        <taxon>Pseudomonadati</taxon>
        <taxon>Bacteroidota</taxon>
        <taxon>Chitinophagia</taxon>
        <taxon>Chitinophagales</taxon>
        <taxon>Chitinophagaceae</taxon>
        <taxon>Paraflavisolibacter</taxon>
    </lineage>
</organism>
<evidence type="ECO:0000259" key="1">
    <source>
        <dbReference type="Pfam" id="PF09557"/>
    </source>
</evidence>
<feature type="domain" description="DUF2382" evidence="1">
    <location>
        <begin position="5"/>
        <end position="55"/>
    </location>
</feature>
<gene>
    <name evidence="2" type="ORF">OCK74_18830</name>
</gene>
<proteinExistence type="predicted"/>
<name>A0A9X3BJH2_9BACT</name>